<gene>
    <name evidence="2" type="ORF">HLB44_00975</name>
</gene>
<dbReference type="Proteomes" id="UP000737171">
    <property type="component" value="Unassembled WGS sequence"/>
</dbReference>
<evidence type="ECO:0000256" key="1">
    <source>
        <dbReference type="SAM" id="MobiDB-lite"/>
    </source>
</evidence>
<evidence type="ECO:0008006" key="4">
    <source>
        <dbReference type="Google" id="ProtNLM"/>
    </source>
</evidence>
<comment type="caution">
    <text evidence="2">The sequence shown here is derived from an EMBL/GenBank/DDBJ whole genome shotgun (WGS) entry which is preliminary data.</text>
</comment>
<organism evidence="2 3">
    <name type="scientific">Pseudaquabacterium terrae</name>
    <dbReference type="NCBI Taxonomy" id="2732868"/>
    <lineage>
        <taxon>Bacteria</taxon>
        <taxon>Pseudomonadati</taxon>
        <taxon>Pseudomonadota</taxon>
        <taxon>Betaproteobacteria</taxon>
        <taxon>Burkholderiales</taxon>
        <taxon>Sphaerotilaceae</taxon>
        <taxon>Pseudaquabacterium</taxon>
    </lineage>
</organism>
<sequence>MTHAAQIVGKVEYREGEGPQMPIRPGPIEVETTHNDATLSWTDGETHGSAAMPLTDFKRYVAEGAIRLQAA</sequence>
<dbReference type="RefSeq" id="WP_173119686.1">
    <property type="nucleotide sequence ID" value="NZ_JABRWJ010000001.1"/>
</dbReference>
<name>A0ABX2ECJ0_9BURK</name>
<accession>A0ABX2ECJ0</accession>
<evidence type="ECO:0000313" key="2">
    <source>
        <dbReference type="EMBL" id="NRF65545.1"/>
    </source>
</evidence>
<protein>
    <recommendedName>
        <fullName evidence="4">DUF971 domain-containing protein</fullName>
    </recommendedName>
</protein>
<dbReference type="EMBL" id="JABRWJ010000001">
    <property type="protein sequence ID" value="NRF65545.1"/>
    <property type="molecule type" value="Genomic_DNA"/>
</dbReference>
<proteinExistence type="predicted"/>
<evidence type="ECO:0000313" key="3">
    <source>
        <dbReference type="Proteomes" id="UP000737171"/>
    </source>
</evidence>
<feature type="region of interest" description="Disordered" evidence="1">
    <location>
        <begin position="1"/>
        <end position="27"/>
    </location>
</feature>
<keyword evidence="3" id="KW-1185">Reference proteome</keyword>
<reference evidence="2 3" key="1">
    <citation type="submission" date="2020-05" db="EMBL/GenBank/DDBJ databases">
        <title>Aquincola sp. isolate from soil.</title>
        <authorList>
            <person name="Han J."/>
            <person name="Kim D.-U."/>
        </authorList>
    </citation>
    <scope>NUCLEOTIDE SEQUENCE [LARGE SCALE GENOMIC DNA]</scope>
    <source>
        <strain evidence="2 3">S2</strain>
    </source>
</reference>